<reference evidence="1 2" key="1">
    <citation type="journal article" date="2016" name="Nat. Commun.">
        <title>Thousands of microbial genomes shed light on interconnected biogeochemical processes in an aquifer system.</title>
        <authorList>
            <person name="Anantharaman K."/>
            <person name="Brown C.T."/>
            <person name="Hug L.A."/>
            <person name="Sharon I."/>
            <person name="Castelle C.J."/>
            <person name="Probst A.J."/>
            <person name="Thomas B.C."/>
            <person name="Singh A."/>
            <person name="Wilkins M.J."/>
            <person name="Karaoz U."/>
            <person name="Brodie E.L."/>
            <person name="Williams K.H."/>
            <person name="Hubbard S.S."/>
            <person name="Banfield J.F."/>
        </authorList>
    </citation>
    <scope>NUCLEOTIDE SEQUENCE [LARGE SCALE GENOMIC DNA]</scope>
</reference>
<dbReference type="Proteomes" id="UP000178820">
    <property type="component" value="Unassembled WGS sequence"/>
</dbReference>
<comment type="caution">
    <text evidence="1">The sequence shown here is derived from an EMBL/GenBank/DDBJ whole genome shotgun (WGS) entry which is preliminary data.</text>
</comment>
<sequence>MTENHEENFEKPSIDPESYGLPKVIIEIQQPKKESKGTFKSQKLIIKNEQNEEIGTATLNISSPKKGEASAYLNTINIKEELRGRGYGKSAYLEIIKLLGSVKLKSGFGLSRGTKKIWDWLLLNGLARKLDEGIVDEATENAGYSSAEYEII</sequence>
<dbReference type="SUPFAM" id="SSF55729">
    <property type="entry name" value="Acyl-CoA N-acyltransferases (Nat)"/>
    <property type="match status" value="1"/>
</dbReference>
<dbReference type="AlphaFoldDB" id="A0A1G2I2I5"/>
<dbReference type="InterPro" id="IPR016181">
    <property type="entry name" value="Acyl_CoA_acyltransferase"/>
</dbReference>
<protein>
    <recommendedName>
        <fullName evidence="3">N-acetyltransferase domain-containing protein</fullName>
    </recommendedName>
</protein>
<evidence type="ECO:0000313" key="2">
    <source>
        <dbReference type="Proteomes" id="UP000178820"/>
    </source>
</evidence>
<dbReference type="EMBL" id="MHOT01000019">
    <property type="protein sequence ID" value="OGZ68671.1"/>
    <property type="molecule type" value="Genomic_DNA"/>
</dbReference>
<name>A0A1G2I2I5_9BACT</name>
<accession>A0A1G2I2I5</accession>
<proteinExistence type="predicted"/>
<evidence type="ECO:0008006" key="3">
    <source>
        <dbReference type="Google" id="ProtNLM"/>
    </source>
</evidence>
<dbReference type="Gene3D" id="3.40.630.30">
    <property type="match status" value="1"/>
</dbReference>
<evidence type="ECO:0000313" key="1">
    <source>
        <dbReference type="EMBL" id="OGZ68671.1"/>
    </source>
</evidence>
<gene>
    <name evidence="1" type="ORF">A3D44_04125</name>
</gene>
<organism evidence="1 2">
    <name type="scientific">Candidatus Staskawiczbacteria bacterium RIFCSPHIGHO2_02_FULL_42_22</name>
    <dbReference type="NCBI Taxonomy" id="1802207"/>
    <lineage>
        <taxon>Bacteria</taxon>
        <taxon>Candidatus Staskawicziibacteriota</taxon>
    </lineage>
</organism>